<dbReference type="OrthoDB" id="9787680at2"/>
<dbReference type="PANTHER" id="PTHR43479">
    <property type="entry name" value="ACREF/ENVCD OPERON REPRESSOR-RELATED"/>
    <property type="match status" value="1"/>
</dbReference>
<dbReference type="Pfam" id="PF00440">
    <property type="entry name" value="TetR_N"/>
    <property type="match status" value="1"/>
</dbReference>
<evidence type="ECO:0000256" key="1">
    <source>
        <dbReference type="ARBA" id="ARBA00023125"/>
    </source>
</evidence>
<dbReference type="PRINTS" id="PR00455">
    <property type="entry name" value="HTHTETR"/>
</dbReference>
<dbReference type="EMBL" id="QFFJ01000001">
    <property type="protein sequence ID" value="RBL91197.1"/>
    <property type="molecule type" value="Genomic_DNA"/>
</dbReference>
<dbReference type="PROSITE" id="PS50977">
    <property type="entry name" value="HTH_TETR_2"/>
    <property type="match status" value="1"/>
</dbReference>
<dbReference type="Pfam" id="PF13972">
    <property type="entry name" value="TetR"/>
    <property type="match status" value="1"/>
</dbReference>
<reference evidence="4 5" key="1">
    <citation type="submission" date="2018-05" db="EMBL/GenBank/DDBJ databases">
        <title>Chitinophaga sp. K3CV102501T nov., isolated from isolated from a monsoon evergreen broad-leaved forest soil.</title>
        <authorList>
            <person name="Lv Y."/>
        </authorList>
    </citation>
    <scope>NUCLEOTIDE SEQUENCE [LARGE SCALE GENOMIC DNA]</scope>
    <source>
        <strain evidence="4 5">GDMCC 1.1325</strain>
    </source>
</reference>
<dbReference type="InterPro" id="IPR009057">
    <property type="entry name" value="Homeodomain-like_sf"/>
</dbReference>
<dbReference type="SUPFAM" id="SSF46689">
    <property type="entry name" value="Homeodomain-like"/>
    <property type="match status" value="1"/>
</dbReference>
<dbReference type="AlphaFoldDB" id="A0A365XXX3"/>
<organism evidence="4 5">
    <name type="scientific">Chitinophaga flava</name>
    <dbReference type="NCBI Taxonomy" id="2259036"/>
    <lineage>
        <taxon>Bacteria</taxon>
        <taxon>Pseudomonadati</taxon>
        <taxon>Bacteroidota</taxon>
        <taxon>Chitinophagia</taxon>
        <taxon>Chitinophagales</taxon>
        <taxon>Chitinophagaceae</taxon>
        <taxon>Chitinophaga</taxon>
    </lineage>
</organism>
<dbReference type="Proteomes" id="UP000253410">
    <property type="component" value="Unassembled WGS sequence"/>
</dbReference>
<dbReference type="GO" id="GO:0003677">
    <property type="term" value="F:DNA binding"/>
    <property type="evidence" value="ECO:0007669"/>
    <property type="project" value="UniProtKB-UniRule"/>
</dbReference>
<keyword evidence="5" id="KW-1185">Reference proteome</keyword>
<feature type="DNA-binding region" description="H-T-H motif" evidence="2">
    <location>
        <begin position="24"/>
        <end position="43"/>
    </location>
</feature>
<dbReference type="InterPro" id="IPR050624">
    <property type="entry name" value="HTH-type_Tx_Regulator"/>
</dbReference>
<comment type="caution">
    <text evidence="4">The sequence shown here is derived from an EMBL/GenBank/DDBJ whole genome shotgun (WGS) entry which is preliminary data.</text>
</comment>
<protein>
    <recommendedName>
        <fullName evidence="3">HTH tetR-type domain-containing protein</fullName>
    </recommendedName>
</protein>
<evidence type="ECO:0000313" key="4">
    <source>
        <dbReference type="EMBL" id="RBL91197.1"/>
    </source>
</evidence>
<accession>A0A365XXX3</accession>
<dbReference type="Gene3D" id="1.10.357.10">
    <property type="entry name" value="Tetracycline Repressor, domain 2"/>
    <property type="match status" value="1"/>
</dbReference>
<dbReference type="RefSeq" id="WP_113613796.1">
    <property type="nucleotide sequence ID" value="NZ_QFFJ01000001.1"/>
</dbReference>
<dbReference type="InterPro" id="IPR025722">
    <property type="entry name" value="TetR"/>
</dbReference>
<name>A0A365XXX3_9BACT</name>
<evidence type="ECO:0000313" key="5">
    <source>
        <dbReference type="Proteomes" id="UP000253410"/>
    </source>
</evidence>
<dbReference type="InterPro" id="IPR001647">
    <property type="entry name" value="HTH_TetR"/>
</dbReference>
<dbReference type="PANTHER" id="PTHR43479:SF11">
    <property type="entry name" value="ACREF_ENVCD OPERON REPRESSOR-RELATED"/>
    <property type="match status" value="1"/>
</dbReference>
<feature type="domain" description="HTH tetR-type" evidence="3">
    <location>
        <begin position="1"/>
        <end position="61"/>
    </location>
</feature>
<gene>
    <name evidence="4" type="ORF">DF182_00815</name>
</gene>
<evidence type="ECO:0000256" key="2">
    <source>
        <dbReference type="PROSITE-ProRule" id="PRU00335"/>
    </source>
</evidence>
<proteinExistence type="predicted"/>
<keyword evidence="1 2" id="KW-0238">DNA-binding</keyword>
<evidence type="ECO:0000259" key="3">
    <source>
        <dbReference type="PROSITE" id="PS50977"/>
    </source>
</evidence>
<sequence length="204" mass="24258">MDTKEKIRNAALKLFNEQGIDAITIRHIAKELDISHGNLQYHYKNTNDIILVLFNEVNDGFTHLIGIKEKPATITFSDFRSWTEQLFELIWQYRFIFLHFVEVTRRVPAVKTVYSSWDKSREEQFLLLFDALIKEGVFRDDIPDHIWKNLITQIYIMGDFWLSHNEIKLNLKGKKAVHHYCQVFCDQFYPYLTAKGRQQADQDQ</sequence>